<dbReference type="GO" id="GO:0016787">
    <property type="term" value="F:hydrolase activity"/>
    <property type="evidence" value="ECO:0007669"/>
    <property type="project" value="UniProtKB-KW"/>
</dbReference>
<accession>A0A7Z0EPB8</accession>
<evidence type="ECO:0000256" key="4">
    <source>
        <dbReference type="ARBA" id="ARBA00022833"/>
    </source>
</evidence>
<dbReference type="CDD" id="cd06262">
    <property type="entry name" value="metallo-hydrolase-like_MBL-fold"/>
    <property type="match status" value="1"/>
</dbReference>
<keyword evidence="3 6" id="KW-0378">Hydrolase</keyword>
<dbReference type="RefSeq" id="WP_179824840.1">
    <property type="nucleotide sequence ID" value="NZ_JACCFS010000001.1"/>
</dbReference>
<dbReference type="EMBL" id="JACCFS010000001">
    <property type="protein sequence ID" value="NYJ35589.1"/>
    <property type="molecule type" value="Genomic_DNA"/>
</dbReference>
<keyword evidence="7" id="KW-1185">Reference proteome</keyword>
<dbReference type="PANTHER" id="PTHR46233">
    <property type="entry name" value="HYDROXYACYLGLUTATHIONE HYDROLASE GLOC"/>
    <property type="match status" value="1"/>
</dbReference>
<comment type="cofactor">
    <cofactor evidence="1">
        <name>Zn(2+)</name>
        <dbReference type="ChEBI" id="CHEBI:29105"/>
    </cofactor>
</comment>
<keyword evidence="4" id="KW-0862">Zinc</keyword>
<dbReference type="Pfam" id="PF00753">
    <property type="entry name" value="Lactamase_B"/>
    <property type="match status" value="1"/>
</dbReference>
<evidence type="ECO:0000256" key="2">
    <source>
        <dbReference type="ARBA" id="ARBA00022723"/>
    </source>
</evidence>
<organism evidence="6 7">
    <name type="scientific">Nocardiopsis aegyptia</name>
    <dbReference type="NCBI Taxonomy" id="220378"/>
    <lineage>
        <taxon>Bacteria</taxon>
        <taxon>Bacillati</taxon>
        <taxon>Actinomycetota</taxon>
        <taxon>Actinomycetes</taxon>
        <taxon>Streptosporangiales</taxon>
        <taxon>Nocardiopsidaceae</taxon>
        <taxon>Nocardiopsis</taxon>
    </lineage>
</organism>
<evidence type="ECO:0000256" key="3">
    <source>
        <dbReference type="ARBA" id="ARBA00022801"/>
    </source>
</evidence>
<dbReference type="AlphaFoldDB" id="A0A7Z0EPB8"/>
<dbReference type="InterPro" id="IPR036866">
    <property type="entry name" value="RibonucZ/Hydroxyglut_hydro"/>
</dbReference>
<evidence type="ECO:0000256" key="1">
    <source>
        <dbReference type="ARBA" id="ARBA00001947"/>
    </source>
</evidence>
<dbReference type="Proteomes" id="UP000572051">
    <property type="component" value="Unassembled WGS sequence"/>
</dbReference>
<dbReference type="InterPro" id="IPR051453">
    <property type="entry name" value="MBL_Glyoxalase_II"/>
</dbReference>
<feature type="domain" description="Metallo-beta-lactamase" evidence="5">
    <location>
        <begin position="12"/>
        <end position="200"/>
    </location>
</feature>
<comment type="caution">
    <text evidence="6">The sequence shown here is derived from an EMBL/GenBank/DDBJ whole genome shotgun (WGS) entry which is preliminary data.</text>
</comment>
<gene>
    <name evidence="6" type="ORF">HNR10_003470</name>
</gene>
<evidence type="ECO:0000259" key="5">
    <source>
        <dbReference type="SMART" id="SM00849"/>
    </source>
</evidence>
<dbReference type="SMART" id="SM00849">
    <property type="entry name" value="Lactamase_B"/>
    <property type="match status" value="1"/>
</dbReference>
<dbReference type="InterPro" id="IPR001279">
    <property type="entry name" value="Metallo-B-lactamas"/>
</dbReference>
<dbReference type="GO" id="GO:0046872">
    <property type="term" value="F:metal ion binding"/>
    <property type="evidence" value="ECO:0007669"/>
    <property type="project" value="UniProtKB-KW"/>
</dbReference>
<evidence type="ECO:0000313" key="7">
    <source>
        <dbReference type="Proteomes" id="UP000572051"/>
    </source>
</evidence>
<dbReference type="Gene3D" id="3.60.15.10">
    <property type="entry name" value="Ribonuclease Z/Hydroxyacylglutathione hydrolase-like"/>
    <property type="match status" value="1"/>
</dbReference>
<dbReference type="PANTHER" id="PTHR46233:SF3">
    <property type="entry name" value="HYDROXYACYLGLUTATHIONE HYDROLASE GLOC"/>
    <property type="match status" value="1"/>
</dbReference>
<keyword evidence="2" id="KW-0479">Metal-binding</keyword>
<reference evidence="6 7" key="1">
    <citation type="submission" date="2020-07" db="EMBL/GenBank/DDBJ databases">
        <title>Sequencing the genomes of 1000 actinobacteria strains.</title>
        <authorList>
            <person name="Klenk H.-P."/>
        </authorList>
    </citation>
    <scope>NUCLEOTIDE SEQUENCE [LARGE SCALE GENOMIC DNA]</scope>
    <source>
        <strain evidence="6 7">DSM 44442</strain>
    </source>
</reference>
<name>A0A7Z0EPB8_9ACTN</name>
<evidence type="ECO:0000313" key="6">
    <source>
        <dbReference type="EMBL" id="NYJ35589.1"/>
    </source>
</evidence>
<dbReference type="SUPFAM" id="SSF56281">
    <property type="entry name" value="Metallo-hydrolase/oxidoreductase"/>
    <property type="match status" value="1"/>
</dbReference>
<sequence length="226" mass="23695">MLILGFPAGVFGTNTYVLAEGPGAGCVIIDPGQRSLEGLSDLVSRHRLEPEAVLLTHGHMDHTWDAVPVGARYDVPVYVHTADRFMVGAPARGLPDDFPAHLLEGHPNADPSGLRAVDGDRTTVRAAGLDIEALHTGGHTPGSIVLHVQGGESALFTGDALLAGALGRTDGPGGDERRLRSALNRHCALLPDATTIHPGHGDPTTLRAERRLHPFLRPEAAPTSAG</sequence>
<proteinExistence type="predicted"/>
<protein>
    <submittedName>
        <fullName evidence="6">Glyoxylase-like metal-dependent hydrolase (Beta-lactamase superfamily II)</fullName>
    </submittedName>
</protein>